<feature type="compositionally biased region" description="Low complexity" evidence="1">
    <location>
        <begin position="77"/>
        <end position="91"/>
    </location>
</feature>
<dbReference type="AlphaFoldDB" id="A0A4P9ZL35"/>
<evidence type="ECO:0000313" key="3">
    <source>
        <dbReference type="Proteomes" id="UP000268162"/>
    </source>
</evidence>
<sequence length="802" mass="85932">MANFRQVTRPGATAIAWATTTLLTIILSNRVGTYGGIIPASMSEYQLHQPSLVRREPLFEWLPFGWGSKKAKPVEETATVPPTALTPAGPTHEAAELKQPETSGNPIPPTIVTAQASMSPLEPAVLAPNSPDGIPPTPSPGRVPLYESSRGSDADDEEGGPLLDNLKDPSSDEPETPSQGKSWGTPSKAGASDQLKGMEFSPLPPVEKPATLSTTNGPDKPETEANLGSLVSLGGGGDQKSEHTKPIVDQAVDSLALTDSGYESLGDSPPTSPLLDKVATLPSESSPLQDNLRQTQVPPGWDNRGYADDPDLSSDDESVGTTVASVPRRLKRVAWRDPPRKTVRLTASSDRGGYSGDEEDNGDDPDNSVLHLYHGPEAPSSSNPSVAPSSPSSSDKPSDSILNQTIKQQMMAYILKVPMPDFMRKKVVQYFEAKPESAPVAQSPAQSLGFFQRAQYRVLQWVMKVYNPSLQQLERLPSWMQGAALKKIMREKRSAQLKAEVKAEEEAGEYNSFTLVPHVLVDPSPDSEVDTRTAAEKAASNKLLRENMAAQLKAELKAEDEAGEYKGFMHFPHANSDSISDPGANAPIEVASVNSDTLRPTQQNSFGIPVSANGYASSTDADVPKWPGLSEDGQETKRPVASTPGTIQLNSFGIPVSANGYASSTDADTPEWPGLSGAPKVLAPKKPPVSSPPSRSFQLNSLGLPMRPSDSTRPPMDDDYYDSPGTPDLTSDDDSAYASEQSLMSDTEAEVNHVGIQPEPPTTKDSAPNFHPWVDKKRPSQPLNIQVPNYSDFPPVHTTAAH</sequence>
<feature type="region of interest" description="Disordered" evidence="1">
    <location>
        <begin position="76"/>
        <end position="111"/>
    </location>
</feature>
<keyword evidence="3" id="KW-1185">Reference proteome</keyword>
<accession>A0A4P9ZL35</accession>
<protein>
    <submittedName>
        <fullName evidence="2">Uncharacterized protein</fullName>
    </submittedName>
</protein>
<feature type="compositionally biased region" description="Acidic residues" evidence="1">
    <location>
        <begin position="308"/>
        <end position="318"/>
    </location>
</feature>
<dbReference type="Proteomes" id="UP000268162">
    <property type="component" value="Unassembled WGS sequence"/>
</dbReference>
<gene>
    <name evidence="2" type="ORF">BJ085DRAFT_28387</name>
</gene>
<proteinExistence type="predicted"/>
<feature type="compositionally biased region" description="Polar residues" evidence="1">
    <location>
        <begin position="176"/>
        <end position="185"/>
    </location>
</feature>
<feature type="region of interest" description="Disordered" evidence="1">
    <location>
        <begin position="123"/>
        <end position="245"/>
    </location>
</feature>
<feature type="compositionally biased region" description="Acidic residues" evidence="1">
    <location>
        <begin position="356"/>
        <end position="366"/>
    </location>
</feature>
<evidence type="ECO:0000313" key="2">
    <source>
        <dbReference type="EMBL" id="RKP33788.1"/>
    </source>
</evidence>
<feature type="compositionally biased region" description="Polar residues" evidence="1">
    <location>
        <begin position="282"/>
        <end position="297"/>
    </location>
</feature>
<name>A0A4P9ZL35_9FUNG</name>
<reference evidence="3" key="1">
    <citation type="journal article" date="2018" name="Nat. Microbiol.">
        <title>Leveraging single-cell genomics to expand the fungal tree of life.</title>
        <authorList>
            <person name="Ahrendt S.R."/>
            <person name="Quandt C.A."/>
            <person name="Ciobanu D."/>
            <person name="Clum A."/>
            <person name="Salamov A."/>
            <person name="Andreopoulos B."/>
            <person name="Cheng J.F."/>
            <person name="Woyke T."/>
            <person name="Pelin A."/>
            <person name="Henrissat B."/>
            <person name="Reynolds N.K."/>
            <person name="Benny G.L."/>
            <person name="Smith M.E."/>
            <person name="James T.Y."/>
            <person name="Grigoriev I.V."/>
        </authorList>
    </citation>
    <scope>NUCLEOTIDE SEQUENCE [LARGE SCALE GENOMIC DNA]</scope>
    <source>
        <strain evidence="3">RSA 468</strain>
    </source>
</reference>
<feature type="compositionally biased region" description="Low complexity" evidence="1">
    <location>
        <begin position="376"/>
        <end position="395"/>
    </location>
</feature>
<evidence type="ECO:0000256" key="1">
    <source>
        <dbReference type="SAM" id="MobiDB-lite"/>
    </source>
</evidence>
<dbReference type="EMBL" id="ML003559">
    <property type="protein sequence ID" value="RKP33788.1"/>
    <property type="molecule type" value="Genomic_DNA"/>
</dbReference>
<feature type="region of interest" description="Disordered" evidence="1">
    <location>
        <begin position="608"/>
        <end position="802"/>
    </location>
</feature>
<organism evidence="2 3">
    <name type="scientific">Dimargaris cristalligena</name>
    <dbReference type="NCBI Taxonomy" id="215637"/>
    <lineage>
        <taxon>Eukaryota</taxon>
        <taxon>Fungi</taxon>
        <taxon>Fungi incertae sedis</taxon>
        <taxon>Zoopagomycota</taxon>
        <taxon>Kickxellomycotina</taxon>
        <taxon>Dimargaritomycetes</taxon>
        <taxon>Dimargaritales</taxon>
        <taxon>Dimargaritaceae</taxon>
        <taxon>Dimargaris</taxon>
    </lineage>
</organism>
<feature type="region of interest" description="Disordered" evidence="1">
    <location>
        <begin position="259"/>
        <end position="400"/>
    </location>
</feature>